<sequence>MARIGVDVGGTFTDLVLEIEGENEGANRVYVHKVPSTPWDQSEGVLRGILEICRIGGIYPSDVRLIVHGTTVATNITIEHNGAEVGMLTTRGFRDILHIARHKRPENFSLQFDVPWQSRPLVKRRNRIAISERVMPPHGEVTQALAEDEVRAAAELFKARGIRSVIVCFLYSFLNSAHERRAKEIIQEVLPDAYVSCSSEVANVIREYERFSTTAMNAYVGPKTSLYLKNLEQKLLEAGIKAHLRIMQSNGGVSTVEKCSKEAVSILMSGLAGGVMGGRWAGALSEEKNVITVDIGGTSADFSTIPDGKVKIMNPRDTYVGAYPILAPMIDLATMGAGGGSIAYIDEGGAFRVGPRSAGADPGPACYGKGGTEPTVTDAQVVLGRLDPDHFLGGGIEIDAELAREAIRTKVAEPLGLTVEEAALGIIRILNSNMSLAIRANSVAKGYDPRKFALAPFGGAGPLNGVALAEAVSAREVIVPPAPGITAAIGLLVTDMQYEFTRSVPTLLKNVEQPAIDKLNRVIDELTSLCRERLDDDDVPPDNQHFVRIAECRYHGQGFELRAEIPDGRVDGEKLAAVKSNFQAQHKRDYGWSFDDVDVEIVTIRIIGIARTRPLAWPELEDAAGTGPEAALMYERPTIFDDRKTYATPRYDRKKLKAGHELSGPAIIVQHDSTTLVPPGYVAKVSTKGNIHINAQRV</sequence>
<keyword evidence="5" id="KW-1185">Reference proteome</keyword>
<dbReference type="Proteomes" id="UP000652074">
    <property type="component" value="Unassembled WGS sequence"/>
</dbReference>
<feature type="domain" description="Hydantoinase A/oxoprolinase" evidence="1">
    <location>
        <begin position="210"/>
        <end position="498"/>
    </location>
</feature>
<dbReference type="RefSeq" id="WP_169206742.1">
    <property type="nucleotide sequence ID" value="NZ_CP059560.1"/>
</dbReference>
<dbReference type="PANTHER" id="PTHR11365">
    <property type="entry name" value="5-OXOPROLINASE RELATED"/>
    <property type="match status" value="1"/>
</dbReference>
<dbReference type="Pfam" id="PF19278">
    <property type="entry name" value="Hydant_A_C"/>
    <property type="match status" value="1"/>
</dbReference>
<accession>A0ABX1MN54</accession>
<name>A0ABX1MN54_9RHOO</name>
<evidence type="ECO:0000313" key="4">
    <source>
        <dbReference type="EMBL" id="NMF89372.1"/>
    </source>
</evidence>
<evidence type="ECO:0000259" key="2">
    <source>
        <dbReference type="Pfam" id="PF05378"/>
    </source>
</evidence>
<evidence type="ECO:0000259" key="1">
    <source>
        <dbReference type="Pfam" id="PF01968"/>
    </source>
</evidence>
<dbReference type="InterPro" id="IPR045079">
    <property type="entry name" value="Oxoprolinase-like"/>
</dbReference>
<protein>
    <submittedName>
        <fullName evidence="4">Hydantoinase/oxoprolinase family protein</fullName>
    </submittedName>
</protein>
<evidence type="ECO:0000313" key="5">
    <source>
        <dbReference type="Proteomes" id="UP000652074"/>
    </source>
</evidence>
<comment type="caution">
    <text evidence="4">The sequence shown here is derived from an EMBL/GenBank/DDBJ whole genome shotgun (WGS) entry which is preliminary data.</text>
</comment>
<proteinExistence type="predicted"/>
<reference evidence="4 5" key="1">
    <citation type="submission" date="2019-12" db="EMBL/GenBank/DDBJ databases">
        <title>Comparative genomics gives insights into the taxonomy of the Azoarcus-Aromatoleum group and reveals separate origins of nif in the plant-associated Azoarcus and non-plant-associated Aromatoleum sub-groups.</title>
        <authorList>
            <person name="Lafos M."/>
            <person name="Maluk M."/>
            <person name="Batista M."/>
            <person name="Junghare M."/>
            <person name="Carmona M."/>
            <person name="Faoro H."/>
            <person name="Cruz L.M."/>
            <person name="Battistoni F."/>
            <person name="De Souza E."/>
            <person name="Pedrosa F."/>
            <person name="Chen W.-M."/>
            <person name="Poole P.S."/>
            <person name="Dixon R.A."/>
            <person name="James E.K."/>
        </authorList>
    </citation>
    <scope>NUCLEOTIDE SEQUENCE [LARGE SCALE GENOMIC DNA]</scope>
    <source>
        <strain evidence="4 5">ToN1</strain>
    </source>
</reference>
<feature type="domain" description="Hydantoinase/oxoprolinase N-terminal" evidence="2">
    <location>
        <begin position="3"/>
        <end position="189"/>
    </location>
</feature>
<organism evidence="4 5">
    <name type="scientific">Aromatoleum petrolei</name>
    <dbReference type="NCBI Taxonomy" id="76116"/>
    <lineage>
        <taxon>Bacteria</taxon>
        <taxon>Pseudomonadati</taxon>
        <taxon>Pseudomonadota</taxon>
        <taxon>Betaproteobacteria</taxon>
        <taxon>Rhodocyclales</taxon>
        <taxon>Rhodocyclaceae</taxon>
        <taxon>Aromatoleum</taxon>
    </lineage>
</organism>
<dbReference type="PANTHER" id="PTHR11365:SF23">
    <property type="entry name" value="HYPOTHETICAL 5-OXOPROLINASE (EUROFUNG)-RELATED"/>
    <property type="match status" value="1"/>
</dbReference>
<dbReference type="InterPro" id="IPR008040">
    <property type="entry name" value="Hydant_A_N"/>
</dbReference>
<dbReference type="InterPro" id="IPR049517">
    <property type="entry name" value="ACX-like_C"/>
</dbReference>
<feature type="domain" description="Acetophenone carboxylase-like C-terminal" evidence="3">
    <location>
        <begin position="513"/>
        <end position="685"/>
    </location>
</feature>
<dbReference type="InterPro" id="IPR043129">
    <property type="entry name" value="ATPase_NBD"/>
</dbReference>
<dbReference type="InterPro" id="IPR002821">
    <property type="entry name" value="Hydantoinase_A"/>
</dbReference>
<dbReference type="EMBL" id="WTVR01000023">
    <property type="protein sequence ID" value="NMF89372.1"/>
    <property type="molecule type" value="Genomic_DNA"/>
</dbReference>
<dbReference type="Pfam" id="PF05378">
    <property type="entry name" value="Hydant_A_N"/>
    <property type="match status" value="1"/>
</dbReference>
<evidence type="ECO:0000259" key="3">
    <source>
        <dbReference type="Pfam" id="PF19278"/>
    </source>
</evidence>
<dbReference type="Pfam" id="PF01968">
    <property type="entry name" value="Hydantoinase_A"/>
    <property type="match status" value="1"/>
</dbReference>
<gene>
    <name evidence="4" type="ORF">GPA26_12930</name>
</gene>
<dbReference type="SUPFAM" id="SSF53067">
    <property type="entry name" value="Actin-like ATPase domain"/>
    <property type="match status" value="1"/>
</dbReference>